<organism evidence="2 3">
    <name type="scientific">Hoyosella altamirensis</name>
    <dbReference type="NCBI Taxonomy" id="616997"/>
    <lineage>
        <taxon>Bacteria</taxon>
        <taxon>Bacillati</taxon>
        <taxon>Actinomycetota</taxon>
        <taxon>Actinomycetes</taxon>
        <taxon>Mycobacteriales</taxon>
        <taxon>Hoyosellaceae</taxon>
        <taxon>Hoyosella</taxon>
    </lineage>
</organism>
<feature type="region of interest" description="Disordered" evidence="1">
    <location>
        <begin position="130"/>
        <end position="189"/>
    </location>
</feature>
<sequence>MAAMVMVDEGACGNGERHDLGDSDSVRQAARELKLLARSVVDRLEPMVAQVAQTQQAGPYLRSGCAWCPVCALIALSRGENHELLGYVASHGASLLSFVRALLDSADEEASEDLLMNTFAEMAEYARGFASNMPDPESTNVSDRARHNGSDPDNGETDEGRKRSTGNRSGSPRSPRRGRFEHIPVLIGS</sequence>
<keyword evidence="3" id="KW-1185">Reference proteome</keyword>
<accession>A0A839RRF3</accession>
<protein>
    <submittedName>
        <fullName evidence="2">Uncharacterized protein</fullName>
    </submittedName>
</protein>
<evidence type="ECO:0000313" key="3">
    <source>
        <dbReference type="Proteomes" id="UP000567922"/>
    </source>
</evidence>
<dbReference type="AlphaFoldDB" id="A0A839RRF3"/>
<reference evidence="2 3" key="1">
    <citation type="submission" date="2020-08" db="EMBL/GenBank/DDBJ databases">
        <title>Sequencing the genomes of 1000 actinobacteria strains.</title>
        <authorList>
            <person name="Klenk H.-P."/>
        </authorList>
    </citation>
    <scope>NUCLEOTIDE SEQUENCE [LARGE SCALE GENOMIC DNA]</scope>
    <source>
        <strain evidence="2 3">DSM 45258</strain>
    </source>
</reference>
<proteinExistence type="predicted"/>
<evidence type="ECO:0000313" key="2">
    <source>
        <dbReference type="EMBL" id="MBB3038899.1"/>
    </source>
</evidence>
<name>A0A839RRF3_9ACTN</name>
<gene>
    <name evidence="2" type="ORF">FHU29_003368</name>
</gene>
<evidence type="ECO:0000256" key="1">
    <source>
        <dbReference type="SAM" id="MobiDB-lite"/>
    </source>
</evidence>
<dbReference type="Proteomes" id="UP000567922">
    <property type="component" value="Unassembled WGS sequence"/>
</dbReference>
<dbReference type="RefSeq" id="WP_183377591.1">
    <property type="nucleotide sequence ID" value="NZ_JACHWS010000003.1"/>
</dbReference>
<comment type="caution">
    <text evidence="2">The sequence shown here is derived from an EMBL/GenBank/DDBJ whole genome shotgun (WGS) entry which is preliminary data.</text>
</comment>
<dbReference type="EMBL" id="JACHWS010000003">
    <property type="protein sequence ID" value="MBB3038899.1"/>
    <property type="molecule type" value="Genomic_DNA"/>
</dbReference>